<evidence type="ECO:0000256" key="2">
    <source>
        <dbReference type="ARBA" id="ARBA00022801"/>
    </source>
</evidence>
<dbReference type="GO" id="GO:0004386">
    <property type="term" value="F:helicase activity"/>
    <property type="evidence" value="ECO:0007669"/>
    <property type="project" value="UniProtKB-KW"/>
</dbReference>
<dbReference type="InterPro" id="IPR027417">
    <property type="entry name" value="P-loop_NTPase"/>
</dbReference>
<evidence type="ECO:0000313" key="6">
    <source>
        <dbReference type="EMBL" id="QDC44067.1"/>
    </source>
</evidence>
<dbReference type="Gene3D" id="1.20.272.40">
    <property type="match status" value="1"/>
</dbReference>
<dbReference type="InterPro" id="IPR022192">
    <property type="entry name" value="SUV3_C"/>
</dbReference>
<keyword evidence="3 6" id="KW-0347">Helicase</keyword>
<evidence type="ECO:0000256" key="1">
    <source>
        <dbReference type="ARBA" id="ARBA00022741"/>
    </source>
</evidence>
<dbReference type="SMART" id="SM00490">
    <property type="entry name" value="HELICc"/>
    <property type="match status" value="1"/>
</dbReference>
<name>A0A5B8CS27_9PROT</name>
<dbReference type="PANTHER" id="PTHR12131">
    <property type="entry name" value="ATP-DEPENDENT RNA AND DNA HELICASE"/>
    <property type="match status" value="1"/>
</dbReference>
<protein>
    <submittedName>
        <fullName evidence="6">Helicase</fullName>
    </submittedName>
</protein>
<dbReference type="Gene3D" id="1.20.58.1080">
    <property type="match status" value="1"/>
</dbReference>
<dbReference type="KEGG" id="mmec:FIU01_05705"/>
<keyword evidence="4" id="KW-0067">ATP-binding</keyword>
<dbReference type="Proteomes" id="UP000311008">
    <property type="component" value="Chromosome"/>
</dbReference>
<evidence type="ECO:0000313" key="7">
    <source>
        <dbReference type="Proteomes" id="UP000311008"/>
    </source>
</evidence>
<dbReference type="GO" id="GO:0016787">
    <property type="term" value="F:hydrolase activity"/>
    <property type="evidence" value="ECO:0007669"/>
    <property type="project" value="UniProtKB-KW"/>
</dbReference>
<dbReference type="RefSeq" id="WP_140003408.1">
    <property type="nucleotide sequence ID" value="NZ_CP040946.1"/>
</dbReference>
<evidence type="ECO:0000256" key="4">
    <source>
        <dbReference type="ARBA" id="ARBA00022840"/>
    </source>
</evidence>
<dbReference type="Pfam" id="PF12513">
    <property type="entry name" value="SUV3_C"/>
    <property type="match status" value="1"/>
</dbReference>
<keyword evidence="1" id="KW-0547">Nucleotide-binding</keyword>
<feature type="domain" description="Helicase C-terminal" evidence="5">
    <location>
        <begin position="184"/>
        <end position="334"/>
    </location>
</feature>
<gene>
    <name evidence="6" type="ORF">FIU01_05705</name>
</gene>
<sequence length="507" mass="56693">MFTSQFQQYLSRFTLARQLGRQHHFFVGPTNSGKTYQALETLRKAESGVYLAPLRLLAMEVRDRLMEAGVPCNLVTGEERVMVPGAKHTASTIEMLRPDMAVAVAVIDEIQMLMDADRGSAWTAALVGVPAKQVFICGANSVTESCTRVLDRLGEPYTLTHLQRMTPLLIEAGSICGQRYHASTLRQALQTGDAIIAFSRKDVLTLAARIRQWGFHVATIYGALSPEVRRGESARFASGEAQILVATDAIGMGLNLPIRRVIFANIDKFDGVASRPLNATEMRQIAGRAGRHGLYDTGYVTVLEDDEQWHLQAMLALDDTVPIFALPIAMEGADIETLSQKIPTWRIAECVAYLQNLHQRPSSAQPFQYQITPIQYQQALLIDEVAPKLSMRDKYRLLCAPLAIQVPIARDYFLQCVQAVASQQIRSLPTMPDWLYGQHAQHLAQAELICQHLSLYSWLSYQYPLVFPDRDLIDDARKTLNAYISRALRMQAGYGKTQRETALMPNR</sequence>
<dbReference type="Pfam" id="PF22527">
    <property type="entry name" value="DEXQc_Suv3"/>
    <property type="match status" value="1"/>
</dbReference>
<dbReference type="SUPFAM" id="SSF52540">
    <property type="entry name" value="P-loop containing nucleoside triphosphate hydrolases"/>
    <property type="match status" value="1"/>
</dbReference>
<dbReference type="GO" id="GO:0005524">
    <property type="term" value="F:ATP binding"/>
    <property type="evidence" value="ECO:0007669"/>
    <property type="project" value="UniProtKB-KW"/>
</dbReference>
<dbReference type="Pfam" id="PF00271">
    <property type="entry name" value="Helicase_C"/>
    <property type="match status" value="1"/>
</dbReference>
<dbReference type="OrthoDB" id="9807155at2"/>
<evidence type="ECO:0000256" key="3">
    <source>
        <dbReference type="ARBA" id="ARBA00022806"/>
    </source>
</evidence>
<accession>A0A5B8CS27</accession>
<evidence type="ECO:0000259" key="5">
    <source>
        <dbReference type="PROSITE" id="PS51194"/>
    </source>
</evidence>
<reference evidence="7" key="1">
    <citation type="journal article" date="2019" name="ISME J.">
        <title>Evolution in action: habitat transition from sediment to the pelagial leads to genome streamlining in Methylophilaceae.</title>
        <authorList>
            <person name="Salcher M."/>
            <person name="Schaefle D."/>
            <person name="Kaspar M."/>
            <person name="Neuenschwander S.M."/>
            <person name="Ghai R."/>
        </authorList>
    </citation>
    <scope>NUCLEOTIDE SEQUENCE [LARGE SCALE GENOMIC DNA]</scope>
    <source>
        <strain evidence="7">MMS-M-51</strain>
    </source>
</reference>
<dbReference type="PROSITE" id="PS51194">
    <property type="entry name" value="HELICASE_CTER"/>
    <property type="match status" value="1"/>
</dbReference>
<organism evidence="6 7">
    <name type="scientific">Methylophilus medardicus</name>
    <dbReference type="NCBI Taxonomy" id="2588534"/>
    <lineage>
        <taxon>Bacteria</taxon>
        <taxon>Pseudomonadati</taxon>
        <taxon>Pseudomonadota</taxon>
        <taxon>Betaproteobacteria</taxon>
        <taxon>Nitrosomonadales</taxon>
        <taxon>Methylophilaceae</taxon>
        <taxon>Methylophilus</taxon>
    </lineage>
</organism>
<keyword evidence="2" id="KW-0378">Hydrolase</keyword>
<dbReference type="PANTHER" id="PTHR12131:SF1">
    <property type="entry name" value="ATP-DEPENDENT RNA HELICASE SUPV3L1, MITOCHONDRIAL-RELATED"/>
    <property type="match status" value="1"/>
</dbReference>
<dbReference type="InterPro" id="IPR055206">
    <property type="entry name" value="DEXQc_SUV3"/>
</dbReference>
<dbReference type="EMBL" id="CP040946">
    <property type="protein sequence ID" value="QDC44067.1"/>
    <property type="molecule type" value="Genomic_DNA"/>
</dbReference>
<dbReference type="InterPro" id="IPR050699">
    <property type="entry name" value="RNA-DNA_Helicase"/>
</dbReference>
<proteinExistence type="predicted"/>
<dbReference type="InterPro" id="IPR001650">
    <property type="entry name" value="Helicase_C-like"/>
</dbReference>
<keyword evidence="7" id="KW-1185">Reference proteome</keyword>
<dbReference type="Gene3D" id="3.40.50.300">
    <property type="entry name" value="P-loop containing nucleotide triphosphate hydrolases"/>
    <property type="match status" value="2"/>
</dbReference>
<dbReference type="AlphaFoldDB" id="A0A5B8CS27"/>